<evidence type="ECO:0000313" key="3">
    <source>
        <dbReference type="Proteomes" id="UP000199695"/>
    </source>
</evidence>
<protein>
    <submittedName>
        <fullName evidence="2">Uncharacterized protein</fullName>
    </submittedName>
</protein>
<keyword evidence="3" id="KW-1185">Reference proteome</keyword>
<dbReference type="STRING" id="1173111.SAMN05444955_1125"/>
<keyword evidence="1" id="KW-0812">Transmembrane</keyword>
<dbReference type="EMBL" id="FOCQ01000012">
    <property type="protein sequence ID" value="SEN45978.1"/>
    <property type="molecule type" value="Genomic_DNA"/>
</dbReference>
<evidence type="ECO:0000313" key="2">
    <source>
        <dbReference type="EMBL" id="SEN45978.1"/>
    </source>
</evidence>
<name>A0A1H8GRT2_9BACL</name>
<keyword evidence="1" id="KW-1133">Transmembrane helix</keyword>
<sequence>MKLTIQLMIGAVLIIFGAWAFLGNEGGSDAFGFLFYLLSIGLIYAGGSLLIKGKTTGKKGWGLLFLVGGLALMMNWIPIFFHYLSK</sequence>
<organism evidence="2 3">
    <name type="scientific">Lihuaxuella thermophila</name>
    <dbReference type="NCBI Taxonomy" id="1173111"/>
    <lineage>
        <taxon>Bacteria</taxon>
        <taxon>Bacillati</taxon>
        <taxon>Bacillota</taxon>
        <taxon>Bacilli</taxon>
        <taxon>Bacillales</taxon>
        <taxon>Thermoactinomycetaceae</taxon>
        <taxon>Lihuaxuella</taxon>
    </lineage>
</organism>
<feature type="transmembrane region" description="Helical" evidence="1">
    <location>
        <begin position="7"/>
        <end position="24"/>
    </location>
</feature>
<feature type="transmembrane region" description="Helical" evidence="1">
    <location>
        <begin position="30"/>
        <end position="51"/>
    </location>
</feature>
<keyword evidence="1" id="KW-0472">Membrane</keyword>
<dbReference type="OrthoDB" id="9978509at2"/>
<feature type="transmembrane region" description="Helical" evidence="1">
    <location>
        <begin position="63"/>
        <end position="84"/>
    </location>
</feature>
<accession>A0A1H8GRT2</accession>
<evidence type="ECO:0000256" key="1">
    <source>
        <dbReference type="SAM" id="Phobius"/>
    </source>
</evidence>
<dbReference type="RefSeq" id="WP_089970119.1">
    <property type="nucleotide sequence ID" value="NZ_FOCQ01000012.1"/>
</dbReference>
<gene>
    <name evidence="2" type="ORF">SAMN05444955_1125</name>
</gene>
<reference evidence="2 3" key="1">
    <citation type="submission" date="2016-10" db="EMBL/GenBank/DDBJ databases">
        <authorList>
            <person name="de Groot N.N."/>
        </authorList>
    </citation>
    <scope>NUCLEOTIDE SEQUENCE [LARGE SCALE GENOMIC DNA]</scope>
    <source>
        <strain evidence="2 3">DSM 46701</strain>
    </source>
</reference>
<dbReference type="Proteomes" id="UP000199695">
    <property type="component" value="Unassembled WGS sequence"/>
</dbReference>
<proteinExistence type="predicted"/>
<dbReference type="AlphaFoldDB" id="A0A1H8GRT2"/>